<comment type="caution">
    <text evidence="14">The sequence shown here is derived from an EMBL/GenBank/DDBJ whole genome shotgun (WGS) entry which is preliminary data.</text>
</comment>
<dbReference type="GO" id="GO:0004714">
    <property type="term" value="F:transmembrane receptor protein tyrosine kinase activity"/>
    <property type="evidence" value="ECO:0007669"/>
    <property type="project" value="UniProtKB-EC"/>
</dbReference>
<dbReference type="SMART" id="SM00219">
    <property type="entry name" value="TyrKc"/>
    <property type="match status" value="1"/>
</dbReference>
<dbReference type="Proteomes" id="UP000549394">
    <property type="component" value="Unassembled WGS sequence"/>
</dbReference>
<dbReference type="InterPro" id="IPR036116">
    <property type="entry name" value="FN3_sf"/>
</dbReference>
<dbReference type="PRINTS" id="PR00109">
    <property type="entry name" value="TYRKINASE"/>
</dbReference>
<dbReference type="SUPFAM" id="SSF49265">
    <property type="entry name" value="Fibronectin type III"/>
    <property type="match status" value="1"/>
</dbReference>
<keyword evidence="15" id="KW-1185">Reference proteome</keyword>
<accession>A0A7I8VCT4</accession>
<organism evidence="14 15">
    <name type="scientific">Dimorphilus gyrociliatus</name>
    <dbReference type="NCBI Taxonomy" id="2664684"/>
    <lineage>
        <taxon>Eukaryota</taxon>
        <taxon>Metazoa</taxon>
        <taxon>Spiralia</taxon>
        <taxon>Lophotrochozoa</taxon>
        <taxon>Annelida</taxon>
        <taxon>Polychaeta</taxon>
        <taxon>Polychaeta incertae sedis</taxon>
        <taxon>Dinophilidae</taxon>
        <taxon>Dimorphilus</taxon>
    </lineage>
</organism>
<dbReference type="PROSITE" id="PS50011">
    <property type="entry name" value="PROTEIN_KINASE_DOM"/>
    <property type="match status" value="1"/>
</dbReference>
<evidence type="ECO:0000256" key="9">
    <source>
        <dbReference type="ARBA" id="ARBA00051243"/>
    </source>
</evidence>
<dbReference type="PANTHER" id="PTHR24416:SF583">
    <property type="entry name" value="RECEPTOR PROTEIN-TYROSINE KINASE"/>
    <property type="match status" value="1"/>
</dbReference>
<dbReference type="EC" id="2.7.10.1" evidence="2"/>
<dbReference type="InterPro" id="IPR000719">
    <property type="entry name" value="Prot_kinase_dom"/>
</dbReference>
<gene>
    <name evidence="14" type="ORF">DGYR_LOCUS2667</name>
</gene>
<dbReference type="CDD" id="cd00192">
    <property type="entry name" value="PTKc"/>
    <property type="match status" value="1"/>
</dbReference>
<evidence type="ECO:0000256" key="1">
    <source>
        <dbReference type="ARBA" id="ARBA00004167"/>
    </source>
</evidence>
<sequence>MVQLNFYIMLLLLTVDKVAEVSLARQNYNSRLCVATCYARCKDLNFKPAYYRPLIKCQNQCRTLESHTCLTNFTNCQERCVTEVRRIVPDPNCRELCADPYLPNKPSPLISYKNNPYIVFVEWNESYTLNHNYYIVENLNVEKCTGNTCAWKHIETTSNTTSYFYMDVCENRKIRVASVNQHGTRGYSNPIIRTNFPQPKVQLLDNSFGATFDGYYFYINATWTTPLDWDERDIQEYVINPQVAKYCEHTTLPPVPIVERRDKFSADIRIFISGFGCLYYFNVTAISRCGVKGIPAVFSVKLECRSIDGFDCPTERPKQPPQVQNLTVTTLSGYNNVRVSWRLPLWNESRPDYYFLIWGPSENFIALDDVENTKLMNDTNLTDVFETEIHVHNITQLYLLGVAPRIGKVIKDPADLRDSAIAFANFLVGESVATDTPNTTNTKGILIGVLLGTAATICIAITIGLTVVRKKLREKQRKRSNFSPNPFYYKCNETSDSPKPDAWEVNRNDLQISEILGEGNFGQVVKATLKGREKPVAVKMLLEYSSVHRPDFLREIQVMKQVGEHENIINMLGCITTSEPPCLIVEHMPKGDLYHYLQNAKTENNLINVDKLLNFSIQIATAMSFLSSKGFVHRDLAARNILLDEGDKIKVGDFGLARFIQDDRIYVCRKGAKLPVKWMAIESIFDLSFSSQSDIWSFGIVLYELITHGSTPYPSFSNEELLPCLKAGYRMPKPTECPEKLYQLMIQCWNAIPNRRPSFDKLKNDLEEMLS</sequence>
<keyword evidence="11" id="KW-0812">Transmembrane</keyword>
<dbReference type="OrthoDB" id="5984265at2759"/>
<dbReference type="PROSITE" id="PS00109">
    <property type="entry name" value="PROTEIN_KINASE_TYR"/>
    <property type="match status" value="1"/>
</dbReference>
<proteinExistence type="predicted"/>
<feature type="signal peptide" evidence="12">
    <location>
        <begin position="1"/>
        <end position="24"/>
    </location>
</feature>
<reference evidence="14 15" key="1">
    <citation type="submission" date="2020-08" db="EMBL/GenBank/DDBJ databases">
        <authorList>
            <person name="Hejnol A."/>
        </authorList>
    </citation>
    <scope>NUCLEOTIDE SEQUENCE [LARGE SCALE GENOMIC DNA]</scope>
</reference>
<dbReference type="Gene3D" id="3.30.200.20">
    <property type="entry name" value="Phosphorylase Kinase, domain 1"/>
    <property type="match status" value="1"/>
</dbReference>
<evidence type="ECO:0000256" key="10">
    <source>
        <dbReference type="PROSITE-ProRule" id="PRU10141"/>
    </source>
</evidence>
<dbReference type="GO" id="GO:0007169">
    <property type="term" value="P:cell surface receptor protein tyrosine kinase signaling pathway"/>
    <property type="evidence" value="ECO:0007669"/>
    <property type="project" value="TreeGrafter"/>
</dbReference>
<dbReference type="Gene3D" id="1.10.510.10">
    <property type="entry name" value="Transferase(Phosphotransferase) domain 1"/>
    <property type="match status" value="1"/>
</dbReference>
<dbReference type="PANTHER" id="PTHR24416">
    <property type="entry name" value="TYROSINE-PROTEIN KINASE RECEPTOR"/>
    <property type="match status" value="1"/>
</dbReference>
<dbReference type="InterPro" id="IPR020635">
    <property type="entry name" value="Tyr_kinase_cat_dom"/>
</dbReference>
<keyword evidence="11" id="KW-0472">Membrane</keyword>
<keyword evidence="12" id="KW-0732">Signal</keyword>
<feature type="binding site" evidence="10">
    <location>
        <position position="539"/>
    </location>
    <ligand>
        <name>ATP</name>
        <dbReference type="ChEBI" id="CHEBI:30616"/>
    </ligand>
</feature>
<keyword evidence="4" id="KW-0808">Transferase</keyword>
<protein>
    <recommendedName>
        <fullName evidence="2">receptor protein-tyrosine kinase</fullName>
        <ecNumber evidence="2">2.7.10.1</ecNumber>
    </recommendedName>
</protein>
<evidence type="ECO:0000256" key="4">
    <source>
        <dbReference type="ARBA" id="ARBA00022679"/>
    </source>
</evidence>
<dbReference type="InterPro" id="IPR001245">
    <property type="entry name" value="Ser-Thr/Tyr_kinase_cat_dom"/>
</dbReference>
<evidence type="ECO:0000313" key="14">
    <source>
        <dbReference type="EMBL" id="CAD5113722.1"/>
    </source>
</evidence>
<keyword evidence="11" id="KW-1133">Transmembrane helix</keyword>
<evidence type="ECO:0000256" key="12">
    <source>
        <dbReference type="SAM" id="SignalP"/>
    </source>
</evidence>
<dbReference type="InterPro" id="IPR008266">
    <property type="entry name" value="Tyr_kinase_AS"/>
</dbReference>
<feature type="domain" description="Protein kinase" evidence="13">
    <location>
        <begin position="510"/>
        <end position="770"/>
    </location>
</feature>
<comment type="catalytic activity">
    <reaction evidence="9">
        <text>L-tyrosyl-[protein] + ATP = O-phospho-L-tyrosyl-[protein] + ADP + H(+)</text>
        <dbReference type="Rhea" id="RHEA:10596"/>
        <dbReference type="Rhea" id="RHEA-COMP:10136"/>
        <dbReference type="Rhea" id="RHEA-COMP:20101"/>
        <dbReference type="ChEBI" id="CHEBI:15378"/>
        <dbReference type="ChEBI" id="CHEBI:30616"/>
        <dbReference type="ChEBI" id="CHEBI:46858"/>
        <dbReference type="ChEBI" id="CHEBI:61978"/>
        <dbReference type="ChEBI" id="CHEBI:456216"/>
        <dbReference type="EC" id="2.7.10.1"/>
    </reaction>
</comment>
<dbReference type="InterPro" id="IPR011009">
    <property type="entry name" value="Kinase-like_dom_sf"/>
</dbReference>
<evidence type="ECO:0000256" key="8">
    <source>
        <dbReference type="ARBA" id="ARBA00023137"/>
    </source>
</evidence>
<dbReference type="FunFam" id="1.10.510.10:FF:000554">
    <property type="entry name" value="Predicted protein"/>
    <property type="match status" value="1"/>
</dbReference>
<evidence type="ECO:0000256" key="3">
    <source>
        <dbReference type="ARBA" id="ARBA00022553"/>
    </source>
</evidence>
<feature type="chain" id="PRO_5029598655" description="receptor protein-tyrosine kinase" evidence="12">
    <location>
        <begin position="25"/>
        <end position="771"/>
    </location>
</feature>
<evidence type="ECO:0000256" key="11">
    <source>
        <dbReference type="SAM" id="Phobius"/>
    </source>
</evidence>
<keyword evidence="3" id="KW-0597">Phosphoprotein</keyword>
<dbReference type="EMBL" id="CAJFCJ010000004">
    <property type="protein sequence ID" value="CAD5113722.1"/>
    <property type="molecule type" value="Genomic_DNA"/>
</dbReference>
<evidence type="ECO:0000256" key="6">
    <source>
        <dbReference type="ARBA" id="ARBA00022777"/>
    </source>
</evidence>
<evidence type="ECO:0000256" key="5">
    <source>
        <dbReference type="ARBA" id="ARBA00022741"/>
    </source>
</evidence>
<dbReference type="SUPFAM" id="SSF56112">
    <property type="entry name" value="Protein kinase-like (PK-like)"/>
    <property type="match status" value="1"/>
</dbReference>
<evidence type="ECO:0000256" key="7">
    <source>
        <dbReference type="ARBA" id="ARBA00022840"/>
    </source>
</evidence>
<keyword evidence="6" id="KW-0418">Kinase</keyword>
<keyword evidence="8" id="KW-0829">Tyrosine-protein kinase</keyword>
<evidence type="ECO:0000256" key="2">
    <source>
        <dbReference type="ARBA" id="ARBA00011902"/>
    </source>
</evidence>
<dbReference type="GO" id="GO:0005886">
    <property type="term" value="C:plasma membrane"/>
    <property type="evidence" value="ECO:0007669"/>
    <property type="project" value="TreeGrafter"/>
</dbReference>
<comment type="subcellular location">
    <subcellularLocation>
        <location evidence="1">Membrane</location>
        <topology evidence="1">Single-pass membrane protein</topology>
    </subcellularLocation>
</comment>
<dbReference type="GO" id="GO:0005524">
    <property type="term" value="F:ATP binding"/>
    <property type="evidence" value="ECO:0007669"/>
    <property type="project" value="UniProtKB-UniRule"/>
</dbReference>
<keyword evidence="7 10" id="KW-0067">ATP-binding</keyword>
<dbReference type="AlphaFoldDB" id="A0A7I8VCT4"/>
<dbReference type="GO" id="GO:0043235">
    <property type="term" value="C:receptor complex"/>
    <property type="evidence" value="ECO:0007669"/>
    <property type="project" value="TreeGrafter"/>
</dbReference>
<dbReference type="InterPro" id="IPR050122">
    <property type="entry name" value="RTK"/>
</dbReference>
<dbReference type="PROSITE" id="PS00107">
    <property type="entry name" value="PROTEIN_KINASE_ATP"/>
    <property type="match status" value="1"/>
</dbReference>
<feature type="transmembrane region" description="Helical" evidence="11">
    <location>
        <begin position="445"/>
        <end position="468"/>
    </location>
</feature>
<evidence type="ECO:0000259" key="13">
    <source>
        <dbReference type="PROSITE" id="PS50011"/>
    </source>
</evidence>
<keyword evidence="5 10" id="KW-0547">Nucleotide-binding</keyword>
<evidence type="ECO:0000313" key="15">
    <source>
        <dbReference type="Proteomes" id="UP000549394"/>
    </source>
</evidence>
<dbReference type="InterPro" id="IPR017441">
    <property type="entry name" value="Protein_kinase_ATP_BS"/>
</dbReference>
<dbReference type="Pfam" id="PF07714">
    <property type="entry name" value="PK_Tyr_Ser-Thr"/>
    <property type="match status" value="1"/>
</dbReference>
<name>A0A7I8VCT4_9ANNE</name>